<dbReference type="EMBL" id="MF417910">
    <property type="protein sequence ID" value="ASN70662.1"/>
    <property type="molecule type" value="Genomic_DNA"/>
</dbReference>
<organism evidence="11">
    <name type="scientific">uncultured Caudovirales phage</name>
    <dbReference type="NCBI Taxonomy" id="2100421"/>
    <lineage>
        <taxon>Viruses</taxon>
        <taxon>Duplodnaviria</taxon>
        <taxon>Heunggongvirae</taxon>
        <taxon>Uroviricota</taxon>
        <taxon>Caudoviricetes</taxon>
        <taxon>Peduoviridae</taxon>
        <taxon>Maltschvirus</taxon>
        <taxon>Maltschvirus maltsch</taxon>
    </lineage>
</organism>
<sequence>MDWLRLWHDMPNDPKWRTIARVSGQPIALVQAMYLHLLVDASVNVTRGHVTVTKEDIASALDVTDEQVEAVFSAMQGRVIDGDKLTGWEGRQPKREDTGNPETGAKSAAQRKREQRERERNSKAENPKNDTSRPVTKSHDRLDTDKSKELHTHTAQTKFSLHDAWEPDPKTFSAVLFRNGMANQTFEADQLLEFRSYWISRPDDLKTQAQWEHALAQQLKRQARTQQANGGSPNETGRRVTQGRTRNAHDILADPTW</sequence>
<dbReference type="EMBL" id="MF417968">
    <property type="protein sequence ID" value="ASN72709.1"/>
    <property type="molecule type" value="Genomic_DNA"/>
</dbReference>
<reference evidence="11" key="1">
    <citation type="submission" date="2017-06" db="EMBL/GenBank/DDBJ databases">
        <title>Novel phages from South African skin metaviromes.</title>
        <authorList>
            <person name="van Zyl L.J."/>
            <person name="Abrahams Y."/>
            <person name="Stander E.A."/>
            <person name="Kirby B.M."/>
            <person name="Clavaud C."/>
            <person name="Farcet C."/>
            <person name="Breton L."/>
            <person name="Trindade M.I."/>
        </authorList>
    </citation>
    <scope>NUCLEOTIDE SEQUENCE</scope>
</reference>
<feature type="compositionally biased region" description="Basic and acidic residues" evidence="1">
    <location>
        <begin position="83"/>
        <end position="98"/>
    </location>
</feature>
<evidence type="ECO:0000259" key="2">
    <source>
        <dbReference type="Pfam" id="PF17948"/>
    </source>
</evidence>
<name>A0A2H4JDG9_9CAUD</name>
<feature type="region of interest" description="Disordered" evidence="1">
    <location>
        <begin position="83"/>
        <end position="150"/>
    </location>
</feature>
<evidence type="ECO:0000313" key="3">
    <source>
        <dbReference type="EMBL" id="ASN70662.1"/>
    </source>
</evidence>
<accession>A0A2H4JDG9</accession>
<proteinExistence type="predicted"/>
<feature type="region of interest" description="Disordered" evidence="1">
    <location>
        <begin position="221"/>
        <end position="257"/>
    </location>
</feature>
<gene>
    <name evidence="5" type="ORF">10AX4_50</name>
    <name evidence="10" type="ORF">10F8_26</name>
    <name evidence="3" type="ORF">2AX5_32</name>
    <name evidence="9" type="ORF">7F17_28</name>
    <name evidence="8" type="ORF">7S13_10</name>
    <name evidence="11" type="ORF">8F9_23</name>
    <name evidence="7" type="ORF">8S2_45</name>
    <name evidence="4" type="ORF">9AX3_23</name>
    <name evidence="6" type="ORF">9S2_37</name>
</gene>
<feature type="compositionally biased region" description="Polar residues" evidence="1">
    <location>
        <begin position="224"/>
        <end position="235"/>
    </location>
</feature>
<evidence type="ECO:0000313" key="6">
    <source>
        <dbReference type="EMBL" id="ASN70823.1"/>
    </source>
</evidence>
<feature type="domain" description="DnaT DNA-binding" evidence="2">
    <location>
        <begin position="159"/>
        <end position="229"/>
    </location>
</feature>
<dbReference type="Pfam" id="PF17948">
    <property type="entry name" value="DnaT"/>
    <property type="match status" value="1"/>
</dbReference>
<dbReference type="EMBL" id="MF417916">
    <property type="protein sequence ID" value="ASN70951.1"/>
    <property type="molecule type" value="Genomic_DNA"/>
</dbReference>
<evidence type="ECO:0000313" key="4">
    <source>
        <dbReference type="EMBL" id="ASN70706.1"/>
    </source>
</evidence>
<evidence type="ECO:0000313" key="7">
    <source>
        <dbReference type="EMBL" id="ASN70881.1"/>
    </source>
</evidence>
<evidence type="ECO:0000313" key="11">
    <source>
        <dbReference type="EMBL" id="ASN72709.1"/>
    </source>
</evidence>
<dbReference type="EMBL" id="MF417912">
    <property type="protein sequence ID" value="ASN70786.1"/>
    <property type="molecule type" value="Genomic_DNA"/>
</dbReference>
<dbReference type="InterPro" id="IPR040480">
    <property type="entry name" value="DnaT_DNA_bind"/>
</dbReference>
<feature type="compositionally biased region" description="Basic and acidic residues" evidence="1">
    <location>
        <begin position="111"/>
        <end position="150"/>
    </location>
</feature>
<dbReference type="EMBL" id="MF417911">
    <property type="protein sequence ID" value="ASN70706.1"/>
    <property type="molecule type" value="Genomic_DNA"/>
</dbReference>
<evidence type="ECO:0000313" key="8">
    <source>
        <dbReference type="EMBL" id="ASN70951.1"/>
    </source>
</evidence>
<evidence type="ECO:0000313" key="10">
    <source>
        <dbReference type="EMBL" id="ASN71170.1"/>
    </source>
</evidence>
<dbReference type="EMBL" id="MF417918">
    <property type="protein sequence ID" value="ASN71070.1"/>
    <property type="molecule type" value="Genomic_DNA"/>
</dbReference>
<dbReference type="EMBL" id="MF417920">
    <property type="protein sequence ID" value="ASN71170.1"/>
    <property type="molecule type" value="Genomic_DNA"/>
</dbReference>
<evidence type="ECO:0000313" key="9">
    <source>
        <dbReference type="EMBL" id="ASN71070.1"/>
    </source>
</evidence>
<protein>
    <recommendedName>
        <fullName evidence="2">DnaT DNA-binding domain-containing protein</fullName>
    </recommendedName>
</protein>
<dbReference type="EMBL" id="MF417913">
    <property type="protein sequence ID" value="ASN70823.1"/>
    <property type="molecule type" value="Genomic_DNA"/>
</dbReference>
<dbReference type="Gene3D" id="1.10.8.1180">
    <property type="match status" value="1"/>
</dbReference>
<evidence type="ECO:0000313" key="5">
    <source>
        <dbReference type="EMBL" id="ASN70786.1"/>
    </source>
</evidence>
<evidence type="ECO:0000256" key="1">
    <source>
        <dbReference type="SAM" id="MobiDB-lite"/>
    </source>
</evidence>
<dbReference type="EMBL" id="MF417914">
    <property type="protein sequence ID" value="ASN70881.1"/>
    <property type="molecule type" value="Genomic_DNA"/>
</dbReference>
<feature type="compositionally biased region" description="Basic and acidic residues" evidence="1">
    <location>
        <begin position="247"/>
        <end position="257"/>
    </location>
</feature>